<organism evidence="2 3">
    <name type="scientific">Acropora cervicornis</name>
    <name type="common">Staghorn coral</name>
    <dbReference type="NCBI Taxonomy" id="6130"/>
    <lineage>
        <taxon>Eukaryota</taxon>
        <taxon>Metazoa</taxon>
        <taxon>Cnidaria</taxon>
        <taxon>Anthozoa</taxon>
        <taxon>Hexacorallia</taxon>
        <taxon>Scleractinia</taxon>
        <taxon>Astrocoeniina</taxon>
        <taxon>Acroporidae</taxon>
        <taxon>Acropora</taxon>
    </lineage>
</organism>
<accession>A0AAD9UZ64</accession>
<keyword evidence="1" id="KW-0732">Signal</keyword>
<feature type="chain" id="PRO_5042247048" evidence="1">
    <location>
        <begin position="21"/>
        <end position="296"/>
    </location>
</feature>
<reference evidence="2" key="2">
    <citation type="journal article" date="2023" name="Science">
        <title>Genomic signatures of disease resistance in endangered staghorn corals.</title>
        <authorList>
            <person name="Vollmer S.V."/>
            <person name="Selwyn J.D."/>
            <person name="Despard B.A."/>
            <person name="Roesel C.L."/>
        </authorList>
    </citation>
    <scope>NUCLEOTIDE SEQUENCE</scope>
    <source>
        <strain evidence="2">K2</strain>
    </source>
</reference>
<gene>
    <name evidence="2" type="ORF">P5673_023036</name>
</gene>
<dbReference type="Proteomes" id="UP001249851">
    <property type="component" value="Unassembled WGS sequence"/>
</dbReference>
<evidence type="ECO:0000256" key="1">
    <source>
        <dbReference type="SAM" id="SignalP"/>
    </source>
</evidence>
<name>A0AAD9UZ64_ACRCE</name>
<evidence type="ECO:0000313" key="2">
    <source>
        <dbReference type="EMBL" id="KAK2555394.1"/>
    </source>
</evidence>
<dbReference type="EMBL" id="JARQWQ010000063">
    <property type="protein sequence ID" value="KAK2555394.1"/>
    <property type="molecule type" value="Genomic_DNA"/>
</dbReference>
<comment type="caution">
    <text evidence="2">The sequence shown here is derived from an EMBL/GenBank/DDBJ whole genome shotgun (WGS) entry which is preliminary data.</text>
</comment>
<protein>
    <submittedName>
        <fullName evidence="2">Uncharacterized protein</fullName>
    </submittedName>
</protein>
<sequence>MFVKLLFVFEMFFLVNNVLAKPLEDKLRIFEKKVEMQHLPVNQTSQSRGKRHVLYGIPDVCPGTYGVSSKPASGCVKTWLYCRFNDIDLIEPQCAGQSYGCLRNIPRFGYPSLDTLETVAALEASRMKRNCQKTVPLSRVPCVWKHFLGGQPVLFVFFIGMFIVNNVFAKPLSEEDQDGKLGVFEGEAELEHLPVNETSQSSDKNYVVNGIQNISPGTACQVSTKPAYGCVQTWLYCKFNWVNLTEPQCARQCSGCLLSVTRFGFPKCKPVYKWMQIKLPNGQKKVVKLNIKCVCA</sequence>
<keyword evidence="3" id="KW-1185">Reference proteome</keyword>
<dbReference type="AlphaFoldDB" id="A0AAD9UZ64"/>
<evidence type="ECO:0000313" key="3">
    <source>
        <dbReference type="Proteomes" id="UP001249851"/>
    </source>
</evidence>
<feature type="signal peptide" evidence="1">
    <location>
        <begin position="1"/>
        <end position="20"/>
    </location>
</feature>
<reference evidence="2" key="1">
    <citation type="journal article" date="2023" name="G3 (Bethesda)">
        <title>Whole genome assembly and annotation of the endangered Caribbean coral Acropora cervicornis.</title>
        <authorList>
            <person name="Selwyn J.D."/>
            <person name="Vollmer S.V."/>
        </authorList>
    </citation>
    <scope>NUCLEOTIDE SEQUENCE</scope>
    <source>
        <strain evidence="2">K2</strain>
    </source>
</reference>
<proteinExistence type="predicted"/>